<organism evidence="1 2">
    <name type="scientific">Tuber magnatum</name>
    <name type="common">white Piedmont truffle</name>
    <dbReference type="NCBI Taxonomy" id="42249"/>
    <lineage>
        <taxon>Eukaryota</taxon>
        <taxon>Fungi</taxon>
        <taxon>Dikarya</taxon>
        <taxon>Ascomycota</taxon>
        <taxon>Pezizomycotina</taxon>
        <taxon>Pezizomycetes</taxon>
        <taxon>Pezizales</taxon>
        <taxon>Tuberaceae</taxon>
        <taxon>Tuber</taxon>
    </lineage>
</organism>
<dbReference type="OrthoDB" id="125347at2759"/>
<name>A0A317SGU4_9PEZI</name>
<keyword evidence="2" id="KW-1185">Reference proteome</keyword>
<dbReference type="AlphaFoldDB" id="A0A317SGU4"/>
<evidence type="ECO:0000313" key="1">
    <source>
        <dbReference type="EMBL" id="PWW73739.1"/>
    </source>
</evidence>
<protein>
    <submittedName>
        <fullName evidence="1">Uncharacterized protein</fullName>
    </submittedName>
</protein>
<dbReference type="Proteomes" id="UP000246991">
    <property type="component" value="Unassembled WGS sequence"/>
</dbReference>
<evidence type="ECO:0000313" key="2">
    <source>
        <dbReference type="Proteomes" id="UP000246991"/>
    </source>
</evidence>
<comment type="caution">
    <text evidence="1">The sequence shown here is derived from an EMBL/GenBank/DDBJ whole genome shotgun (WGS) entry which is preliminary data.</text>
</comment>
<proteinExistence type="predicted"/>
<gene>
    <name evidence="1" type="ORF">C7212DRAFT_346687</name>
</gene>
<sequence>MVLLQRLIKFSSQDISNADKSGLVFNKQPNSSNVQLVPNKAWKGRKDQKTRITTFHIVNQADTDKRKLWYFEDFFTVNNYPESAPTEPLTEFPLPIQLPDSSTIIEPTIELNGSFLSSETLDNISENNISKQQFSTLLPPPVISTATAIQYITELHYFYQSLPVTYLPNPDPGIPKLVVSDKVTNKAINPLAVFSYFSPIPHNTLPMSLTFFCWAQPTTRCLSKFWIRELREYPWL</sequence>
<dbReference type="EMBL" id="PYWC01000074">
    <property type="protein sequence ID" value="PWW73739.1"/>
    <property type="molecule type" value="Genomic_DNA"/>
</dbReference>
<reference evidence="1 2" key="1">
    <citation type="submission" date="2018-03" db="EMBL/GenBank/DDBJ databases">
        <title>Genomes of Pezizomycetes fungi and the evolution of truffles.</title>
        <authorList>
            <person name="Murat C."/>
            <person name="Payen T."/>
            <person name="Noel B."/>
            <person name="Kuo A."/>
            <person name="Martin F.M."/>
        </authorList>
    </citation>
    <scope>NUCLEOTIDE SEQUENCE [LARGE SCALE GENOMIC DNA]</scope>
    <source>
        <strain evidence="1">091103-1</strain>
    </source>
</reference>
<accession>A0A317SGU4</accession>